<evidence type="ECO:0000313" key="2">
    <source>
        <dbReference type="Proteomes" id="UP000007798"/>
    </source>
</evidence>
<proteinExistence type="predicted"/>
<protein>
    <submittedName>
        <fullName evidence="1">Uncharacterized protein</fullName>
    </submittedName>
</protein>
<gene>
    <name evidence="1" type="primary">Dwil\GK25264</name>
    <name evidence="1" type="ORF">Dwil_GK25264</name>
</gene>
<dbReference type="PhylomeDB" id="B4NEL1"/>
<evidence type="ECO:0000313" key="1">
    <source>
        <dbReference type="EMBL" id="EDW82180.1"/>
    </source>
</evidence>
<organism evidence="1 2">
    <name type="scientific">Drosophila willistoni</name>
    <name type="common">Fruit fly</name>
    <dbReference type="NCBI Taxonomy" id="7260"/>
    <lineage>
        <taxon>Eukaryota</taxon>
        <taxon>Metazoa</taxon>
        <taxon>Ecdysozoa</taxon>
        <taxon>Arthropoda</taxon>
        <taxon>Hexapoda</taxon>
        <taxon>Insecta</taxon>
        <taxon>Pterygota</taxon>
        <taxon>Neoptera</taxon>
        <taxon>Endopterygota</taxon>
        <taxon>Diptera</taxon>
        <taxon>Brachycera</taxon>
        <taxon>Muscomorpha</taxon>
        <taxon>Ephydroidea</taxon>
        <taxon>Drosophilidae</taxon>
        <taxon>Drosophila</taxon>
        <taxon>Sophophora</taxon>
    </lineage>
</organism>
<dbReference type="Proteomes" id="UP000007798">
    <property type="component" value="Unassembled WGS sequence"/>
</dbReference>
<dbReference type="EMBL" id="CH964239">
    <property type="protein sequence ID" value="EDW82180.1"/>
    <property type="molecule type" value="Genomic_DNA"/>
</dbReference>
<dbReference type="OMA" id="CSCTDAK"/>
<dbReference type="InParanoid" id="B4NEL1"/>
<reference evidence="1 2" key="1">
    <citation type="journal article" date="2007" name="Nature">
        <title>Evolution of genes and genomes on the Drosophila phylogeny.</title>
        <authorList>
            <consortium name="Drosophila 12 Genomes Consortium"/>
            <person name="Clark A.G."/>
            <person name="Eisen M.B."/>
            <person name="Smith D.R."/>
            <person name="Bergman C.M."/>
            <person name="Oliver B."/>
            <person name="Markow T.A."/>
            <person name="Kaufman T.C."/>
            <person name="Kellis M."/>
            <person name="Gelbart W."/>
            <person name="Iyer V.N."/>
            <person name="Pollard D.A."/>
            <person name="Sackton T.B."/>
            <person name="Larracuente A.M."/>
            <person name="Singh N.D."/>
            <person name="Abad J.P."/>
            <person name="Abt D.N."/>
            <person name="Adryan B."/>
            <person name="Aguade M."/>
            <person name="Akashi H."/>
            <person name="Anderson W.W."/>
            <person name="Aquadro C.F."/>
            <person name="Ardell D.H."/>
            <person name="Arguello R."/>
            <person name="Artieri C.G."/>
            <person name="Barbash D.A."/>
            <person name="Barker D."/>
            <person name="Barsanti P."/>
            <person name="Batterham P."/>
            <person name="Batzoglou S."/>
            <person name="Begun D."/>
            <person name="Bhutkar A."/>
            <person name="Blanco E."/>
            <person name="Bosak S.A."/>
            <person name="Bradley R.K."/>
            <person name="Brand A.D."/>
            <person name="Brent M.R."/>
            <person name="Brooks A.N."/>
            <person name="Brown R.H."/>
            <person name="Butlin R.K."/>
            <person name="Caggese C."/>
            <person name="Calvi B.R."/>
            <person name="Bernardo de Carvalho A."/>
            <person name="Caspi A."/>
            <person name="Castrezana S."/>
            <person name="Celniker S.E."/>
            <person name="Chang J.L."/>
            <person name="Chapple C."/>
            <person name="Chatterji S."/>
            <person name="Chinwalla A."/>
            <person name="Civetta A."/>
            <person name="Clifton S.W."/>
            <person name="Comeron J.M."/>
            <person name="Costello J.C."/>
            <person name="Coyne J.A."/>
            <person name="Daub J."/>
            <person name="David R.G."/>
            <person name="Delcher A.L."/>
            <person name="Delehaunty K."/>
            <person name="Do C.B."/>
            <person name="Ebling H."/>
            <person name="Edwards K."/>
            <person name="Eickbush T."/>
            <person name="Evans J.D."/>
            <person name="Filipski A."/>
            <person name="Findeiss S."/>
            <person name="Freyhult E."/>
            <person name="Fulton L."/>
            <person name="Fulton R."/>
            <person name="Garcia A.C."/>
            <person name="Gardiner A."/>
            <person name="Garfield D.A."/>
            <person name="Garvin B.E."/>
            <person name="Gibson G."/>
            <person name="Gilbert D."/>
            <person name="Gnerre S."/>
            <person name="Godfrey J."/>
            <person name="Good R."/>
            <person name="Gotea V."/>
            <person name="Gravely B."/>
            <person name="Greenberg A.J."/>
            <person name="Griffiths-Jones S."/>
            <person name="Gross S."/>
            <person name="Guigo R."/>
            <person name="Gustafson E.A."/>
            <person name="Haerty W."/>
            <person name="Hahn M.W."/>
            <person name="Halligan D.L."/>
            <person name="Halpern A.L."/>
            <person name="Halter G.M."/>
            <person name="Han M.V."/>
            <person name="Heger A."/>
            <person name="Hillier L."/>
            <person name="Hinrichs A.S."/>
            <person name="Holmes I."/>
            <person name="Hoskins R.A."/>
            <person name="Hubisz M.J."/>
            <person name="Hultmark D."/>
            <person name="Huntley M.A."/>
            <person name="Jaffe D.B."/>
            <person name="Jagadeeshan S."/>
            <person name="Jeck W.R."/>
            <person name="Johnson J."/>
            <person name="Jones C.D."/>
            <person name="Jordan W.C."/>
            <person name="Karpen G.H."/>
            <person name="Kataoka E."/>
            <person name="Keightley P.D."/>
            <person name="Kheradpour P."/>
            <person name="Kirkness E.F."/>
            <person name="Koerich L.B."/>
            <person name="Kristiansen K."/>
            <person name="Kudrna D."/>
            <person name="Kulathinal R.J."/>
            <person name="Kumar S."/>
            <person name="Kwok R."/>
            <person name="Lander E."/>
            <person name="Langley C.H."/>
            <person name="Lapoint R."/>
            <person name="Lazzaro B.P."/>
            <person name="Lee S.J."/>
            <person name="Levesque L."/>
            <person name="Li R."/>
            <person name="Lin C.F."/>
            <person name="Lin M.F."/>
            <person name="Lindblad-Toh K."/>
            <person name="Llopart A."/>
            <person name="Long M."/>
            <person name="Low L."/>
            <person name="Lozovsky E."/>
            <person name="Lu J."/>
            <person name="Luo M."/>
            <person name="Machado C.A."/>
            <person name="Makalowski W."/>
            <person name="Marzo M."/>
            <person name="Matsuda M."/>
            <person name="Matzkin L."/>
            <person name="McAllister B."/>
            <person name="McBride C.S."/>
            <person name="McKernan B."/>
            <person name="McKernan K."/>
            <person name="Mendez-Lago M."/>
            <person name="Minx P."/>
            <person name="Mollenhauer M.U."/>
            <person name="Montooth K."/>
            <person name="Mount S.M."/>
            <person name="Mu X."/>
            <person name="Myers E."/>
            <person name="Negre B."/>
            <person name="Newfeld S."/>
            <person name="Nielsen R."/>
            <person name="Noor M.A."/>
            <person name="O'Grady P."/>
            <person name="Pachter L."/>
            <person name="Papaceit M."/>
            <person name="Parisi M.J."/>
            <person name="Parisi M."/>
            <person name="Parts L."/>
            <person name="Pedersen J.S."/>
            <person name="Pesole G."/>
            <person name="Phillippy A.M."/>
            <person name="Ponting C.P."/>
            <person name="Pop M."/>
            <person name="Porcelli D."/>
            <person name="Powell J.R."/>
            <person name="Prohaska S."/>
            <person name="Pruitt K."/>
            <person name="Puig M."/>
            <person name="Quesneville H."/>
            <person name="Ram K.R."/>
            <person name="Rand D."/>
            <person name="Rasmussen M.D."/>
            <person name="Reed L.K."/>
            <person name="Reenan R."/>
            <person name="Reily A."/>
            <person name="Remington K.A."/>
            <person name="Rieger T.T."/>
            <person name="Ritchie M.G."/>
            <person name="Robin C."/>
            <person name="Rogers Y.H."/>
            <person name="Rohde C."/>
            <person name="Rozas J."/>
            <person name="Rubenfield M.J."/>
            <person name="Ruiz A."/>
            <person name="Russo S."/>
            <person name="Salzberg S.L."/>
            <person name="Sanchez-Gracia A."/>
            <person name="Saranga D.J."/>
            <person name="Sato H."/>
            <person name="Schaeffer S.W."/>
            <person name="Schatz M.C."/>
            <person name="Schlenke T."/>
            <person name="Schwartz R."/>
            <person name="Segarra C."/>
            <person name="Singh R.S."/>
            <person name="Sirot L."/>
            <person name="Sirota M."/>
            <person name="Sisneros N.B."/>
            <person name="Smith C.D."/>
            <person name="Smith T.F."/>
            <person name="Spieth J."/>
            <person name="Stage D.E."/>
            <person name="Stark A."/>
            <person name="Stephan W."/>
            <person name="Strausberg R.L."/>
            <person name="Strempel S."/>
            <person name="Sturgill D."/>
            <person name="Sutton G."/>
            <person name="Sutton G.G."/>
            <person name="Tao W."/>
            <person name="Teichmann S."/>
            <person name="Tobari Y.N."/>
            <person name="Tomimura Y."/>
            <person name="Tsolas J.M."/>
            <person name="Valente V.L."/>
            <person name="Venter E."/>
            <person name="Venter J.C."/>
            <person name="Vicario S."/>
            <person name="Vieira F.G."/>
            <person name="Vilella A.J."/>
            <person name="Villasante A."/>
            <person name="Walenz B."/>
            <person name="Wang J."/>
            <person name="Wasserman M."/>
            <person name="Watts T."/>
            <person name="Wilson D."/>
            <person name="Wilson R.K."/>
            <person name="Wing R.A."/>
            <person name="Wolfner M.F."/>
            <person name="Wong A."/>
            <person name="Wong G.K."/>
            <person name="Wu C.I."/>
            <person name="Wu G."/>
            <person name="Yamamoto D."/>
            <person name="Yang H.P."/>
            <person name="Yang S.P."/>
            <person name="Yorke J.A."/>
            <person name="Yoshida K."/>
            <person name="Zdobnov E."/>
            <person name="Zhang P."/>
            <person name="Zhang Y."/>
            <person name="Zimin A.V."/>
            <person name="Baldwin J."/>
            <person name="Abdouelleil A."/>
            <person name="Abdulkadir J."/>
            <person name="Abebe A."/>
            <person name="Abera B."/>
            <person name="Abreu J."/>
            <person name="Acer S.C."/>
            <person name="Aftuck L."/>
            <person name="Alexander A."/>
            <person name="An P."/>
            <person name="Anderson E."/>
            <person name="Anderson S."/>
            <person name="Arachi H."/>
            <person name="Azer M."/>
            <person name="Bachantsang P."/>
            <person name="Barry A."/>
            <person name="Bayul T."/>
            <person name="Berlin A."/>
            <person name="Bessette D."/>
            <person name="Bloom T."/>
            <person name="Blye J."/>
            <person name="Boguslavskiy L."/>
            <person name="Bonnet C."/>
            <person name="Boukhgalter B."/>
            <person name="Bourzgui I."/>
            <person name="Brown A."/>
            <person name="Cahill P."/>
            <person name="Channer S."/>
            <person name="Cheshatsang Y."/>
            <person name="Chuda L."/>
            <person name="Citroen M."/>
            <person name="Collymore A."/>
            <person name="Cooke P."/>
            <person name="Costello M."/>
            <person name="D'Aco K."/>
            <person name="Daza R."/>
            <person name="De Haan G."/>
            <person name="DeGray S."/>
            <person name="DeMaso C."/>
            <person name="Dhargay N."/>
            <person name="Dooley K."/>
            <person name="Dooley E."/>
            <person name="Doricent M."/>
            <person name="Dorje P."/>
            <person name="Dorjee K."/>
            <person name="Dupes A."/>
            <person name="Elong R."/>
            <person name="Falk J."/>
            <person name="Farina A."/>
            <person name="Faro S."/>
            <person name="Ferguson D."/>
            <person name="Fisher S."/>
            <person name="Foley C.D."/>
            <person name="Franke A."/>
            <person name="Friedrich D."/>
            <person name="Gadbois L."/>
            <person name="Gearin G."/>
            <person name="Gearin C.R."/>
            <person name="Giannoukos G."/>
            <person name="Goode T."/>
            <person name="Graham J."/>
            <person name="Grandbois E."/>
            <person name="Grewal S."/>
            <person name="Gyaltsen K."/>
            <person name="Hafez N."/>
            <person name="Hagos B."/>
            <person name="Hall J."/>
            <person name="Henson C."/>
            <person name="Hollinger A."/>
            <person name="Honan T."/>
            <person name="Huard M.D."/>
            <person name="Hughes L."/>
            <person name="Hurhula B."/>
            <person name="Husby M.E."/>
            <person name="Kamat A."/>
            <person name="Kanga B."/>
            <person name="Kashin S."/>
            <person name="Khazanovich D."/>
            <person name="Kisner P."/>
            <person name="Lance K."/>
            <person name="Lara M."/>
            <person name="Lee W."/>
            <person name="Lennon N."/>
            <person name="Letendre F."/>
            <person name="LeVine R."/>
            <person name="Lipovsky A."/>
            <person name="Liu X."/>
            <person name="Liu J."/>
            <person name="Liu S."/>
            <person name="Lokyitsang T."/>
            <person name="Lokyitsang Y."/>
            <person name="Lubonja R."/>
            <person name="Lui A."/>
            <person name="MacDonald P."/>
            <person name="Magnisalis V."/>
            <person name="Maru K."/>
            <person name="Matthews C."/>
            <person name="McCusker W."/>
            <person name="McDonough S."/>
            <person name="Mehta T."/>
            <person name="Meldrim J."/>
            <person name="Meneus L."/>
            <person name="Mihai O."/>
            <person name="Mihalev A."/>
            <person name="Mihova T."/>
            <person name="Mittelman R."/>
            <person name="Mlenga V."/>
            <person name="Montmayeur A."/>
            <person name="Mulrain L."/>
            <person name="Navidi A."/>
            <person name="Naylor J."/>
            <person name="Negash T."/>
            <person name="Nguyen T."/>
            <person name="Nguyen N."/>
            <person name="Nicol R."/>
            <person name="Norbu C."/>
            <person name="Norbu N."/>
            <person name="Novod N."/>
            <person name="O'Neill B."/>
            <person name="Osman S."/>
            <person name="Markiewicz E."/>
            <person name="Oyono O.L."/>
            <person name="Patti C."/>
            <person name="Phunkhang P."/>
            <person name="Pierre F."/>
            <person name="Priest M."/>
            <person name="Raghuraman S."/>
            <person name="Rege F."/>
            <person name="Reyes R."/>
            <person name="Rise C."/>
            <person name="Rogov P."/>
            <person name="Ross K."/>
            <person name="Ryan E."/>
            <person name="Settipalli S."/>
            <person name="Shea T."/>
            <person name="Sherpa N."/>
            <person name="Shi L."/>
            <person name="Shih D."/>
            <person name="Sparrow T."/>
            <person name="Spaulding J."/>
            <person name="Stalker J."/>
            <person name="Stange-Thomann N."/>
            <person name="Stavropoulos S."/>
            <person name="Stone C."/>
            <person name="Strader C."/>
            <person name="Tesfaye S."/>
            <person name="Thomson T."/>
            <person name="Thoulutsang Y."/>
            <person name="Thoulutsang D."/>
            <person name="Topham K."/>
            <person name="Topping I."/>
            <person name="Tsamla T."/>
            <person name="Vassiliev H."/>
            <person name="Vo A."/>
            <person name="Wangchuk T."/>
            <person name="Wangdi T."/>
            <person name="Weiand M."/>
            <person name="Wilkinson J."/>
            <person name="Wilson A."/>
            <person name="Yadav S."/>
            <person name="Young G."/>
            <person name="Yu Q."/>
            <person name="Zembek L."/>
            <person name="Zhong D."/>
            <person name="Zimmer A."/>
            <person name="Zwirko Z."/>
            <person name="Jaffe D.B."/>
            <person name="Alvarez P."/>
            <person name="Brockman W."/>
            <person name="Butler J."/>
            <person name="Chin C."/>
            <person name="Gnerre S."/>
            <person name="Grabherr M."/>
            <person name="Kleber M."/>
            <person name="Mauceli E."/>
            <person name="MacCallum I."/>
        </authorList>
    </citation>
    <scope>NUCLEOTIDE SEQUENCE [LARGE SCALE GENOMIC DNA]</scope>
    <source>
        <strain evidence="2">Tucson 14030-0811.24</strain>
    </source>
</reference>
<accession>B4NEL1</accession>
<sequence length="65" mass="6791">MARPQDLGTGILLAASQVKEMIETGGGMKQEQSVEILGQQMNGGMQMGFGEVMQPMSGALETFGG</sequence>
<dbReference type="OrthoDB" id="7871009at2759"/>
<name>B4NEL1_DROWI</name>
<dbReference type="AlphaFoldDB" id="B4NEL1"/>
<dbReference type="HOGENOM" id="CLU_197788_0_0_1"/>
<keyword evidence="2" id="KW-1185">Reference proteome</keyword>